<dbReference type="EMBL" id="CM003531">
    <property type="protein sequence ID" value="RCV22301.1"/>
    <property type="molecule type" value="Genomic_DNA"/>
</dbReference>
<reference evidence="2" key="1">
    <citation type="journal article" date="2012" name="Nat. Biotechnol.">
        <title>Reference genome sequence of the model plant Setaria.</title>
        <authorList>
            <person name="Bennetzen J.L."/>
            <person name="Schmutz J."/>
            <person name="Wang H."/>
            <person name="Percifield R."/>
            <person name="Hawkins J."/>
            <person name="Pontaroli A.C."/>
            <person name="Estep M."/>
            <person name="Feng L."/>
            <person name="Vaughn J.N."/>
            <person name="Grimwood J."/>
            <person name="Jenkins J."/>
            <person name="Barry K."/>
            <person name="Lindquist E."/>
            <person name="Hellsten U."/>
            <person name="Deshpande S."/>
            <person name="Wang X."/>
            <person name="Wu X."/>
            <person name="Mitros T."/>
            <person name="Triplett J."/>
            <person name="Yang X."/>
            <person name="Ye C.Y."/>
            <person name="Mauro-Herrera M."/>
            <person name="Wang L."/>
            <person name="Li P."/>
            <person name="Sharma M."/>
            <person name="Sharma R."/>
            <person name="Ronald P.C."/>
            <person name="Panaud O."/>
            <person name="Kellogg E.A."/>
            <person name="Brutnell T.P."/>
            <person name="Doust A.N."/>
            <person name="Tuskan G.A."/>
            <person name="Rokhsar D."/>
            <person name="Devos K.M."/>
        </authorList>
    </citation>
    <scope>NUCLEOTIDE SEQUENCE [LARGE SCALE GENOMIC DNA]</scope>
    <source>
        <strain evidence="2">Yugu1</strain>
    </source>
</reference>
<sequence length="155" mass="16126">MRAGSRAHAGERQQAAAEVPHLHDALPFPGLPVPQPACDRGSVQEREATLGQRLHAWAGLWSCGSAGRCVWGGAASPARSHGDDGAAALWARKRRFSSIPGTPPLCKSDSARARRRAGRRRTCAGGVRVAAPGRPAVAPLARMRVQNGAPGCGSS</sequence>
<feature type="compositionally biased region" description="Basic residues" evidence="1">
    <location>
        <begin position="113"/>
        <end position="122"/>
    </location>
</feature>
<evidence type="ECO:0000313" key="2">
    <source>
        <dbReference type="EMBL" id="RCV22301.1"/>
    </source>
</evidence>
<reference evidence="2" key="2">
    <citation type="submission" date="2015-07" db="EMBL/GenBank/DDBJ databases">
        <authorList>
            <person name="Noorani M."/>
        </authorList>
    </citation>
    <scope>NUCLEOTIDE SEQUENCE</scope>
    <source>
        <strain evidence="2">Yugu1</strain>
    </source>
</reference>
<evidence type="ECO:0000256" key="1">
    <source>
        <dbReference type="SAM" id="MobiDB-lite"/>
    </source>
</evidence>
<dbReference type="AlphaFoldDB" id="A0A368QWI7"/>
<accession>A0A368QWI7</accession>
<name>A0A368QWI7_SETIT</name>
<organism evidence="2">
    <name type="scientific">Setaria italica</name>
    <name type="common">Foxtail millet</name>
    <name type="synonym">Panicum italicum</name>
    <dbReference type="NCBI Taxonomy" id="4555"/>
    <lineage>
        <taxon>Eukaryota</taxon>
        <taxon>Viridiplantae</taxon>
        <taxon>Streptophyta</taxon>
        <taxon>Embryophyta</taxon>
        <taxon>Tracheophyta</taxon>
        <taxon>Spermatophyta</taxon>
        <taxon>Magnoliopsida</taxon>
        <taxon>Liliopsida</taxon>
        <taxon>Poales</taxon>
        <taxon>Poaceae</taxon>
        <taxon>PACMAD clade</taxon>
        <taxon>Panicoideae</taxon>
        <taxon>Panicodae</taxon>
        <taxon>Paniceae</taxon>
        <taxon>Cenchrinae</taxon>
        <taxon>Setaria</taxon>
    </lineage>
</organism>
<protein>
    <submittedName>
        <fullName evidence="2">Uncharacterized protein</fullName>
    </submittedName>
</protein>
<feature type="region of interest" description="Disordered" evidence="1">
    <location>
        <begin position="101"/>
        <end position="123"/>
    </location>
</feature>
<proteinExistence type="predicted"/>
<gene>
    <name evidence="2" type="ORF">SETIT_4G210200v2</name>
</gene>